<feature type="compositionally biased region" description="Basic and acidic residues" evidence="1">
    <location>
        <begin position="13"/>
        <end position="33"/>
    </location>
</feature>
<reference evidence="2" key="1">
    <citation type="submission" date="2020-06" db="EMBL/GenBank/DDBJ databases">
        <title>Draft genome of Bugula neritina, a colonial animal packing powerful symbionts and potential medicines.</title>
        <authorList>
            <person name="Rayko M."/>
        </authorList>
    </citation>
    <scope>NUCLEOTIDE SEQUENCE [LARGE SCALE GENOMIC DNA]</scope>
    <source>
        <strain evidence="2">Kwan_BN1</strain>
    </source>
</reference>
<proteinExistence type="predicted"/>
<feature type="compositionally biased region" description="Polar residues" evidence="1">
    <location>
        <begin position="1"/>
        <end position="12"/>
    </location>
</feature>
<protein>
    <submittedName>
        <fullName evidence="2">Uncharacterized protein</fullName>
    </submittedName>
</protein>
<comment type="caution">
    <text evidence="2">The sequence shown here is derived from an EMBL/GenBank/DDBJ whole genome shotgun (WGS) entry which is preliminary data.</text>
</comment>
<accession>A0A7J7KL04</accession>
<name>A0A7J7KL04_BUGNE</name>
<evidence type="ECO:0000313" key="2">
    <source>
        <dbReference type="EMBL" id="KAF6038761.1"/>
    </source>
</evidence>
<feature type="region of interest" description="Disordered" evidence="1">
    <location>
        <begin position="1"/>
        <end position="84"/>
    </location>
</feature>
<evidence type="ECO:0000256" key="1">
    <source>
        <dbReference type="SAM" id="MobiDB-lite"/>
    </source>
</evidence>
<dbReference type="EMBL" id="VXIV02000360">
    <property type="protein sequence ID" value="KAF6038761.1"/>
    <property type="molecule type" value="Genomic_DNA"/>
</dbReference>
<organism evidence="2 3">
    <name type="scientific">Bugula neritina</name>
    <name type="common">Brown bryozoan</name>
    <name type="synonym">Sertularia neritina</name>
    <dbReference type="NCBI Taxonomy" id="10212"/>
    <lineage>
        <taxon>Eukaryota</taxon>
        <taxon>Metazoa</taxon>
        <taxon>Spiralia</taxon>
        <taxon>Lophotrochozoa</taxon>
        <taxon>Bryozoa</taxon>
        <taxon>Gymnolaemata</taxon>
        <taxon>Cheilostomatida</taxon>
        <taxon>Flustrina</taxon>
        <taxon>Buguloidea</taxon>
        <taxon>Bugulidae</taxon>
        <taxon>Bugula</taxon>
    </lineage>
</organism>
<feature type="compositionally biased region" description="Basic and acidic residues" evidence="1">
    <location>
        <begin position="42"/>
        <end position="55"/>
    </location>
</feature>
<gene>
    <name evidence="2" type="ORF">EB796_002929</name>
</gene>
<dbReference type="AlphaFoldDB" id="A0A7J7KL04"/>
<sequence length="167" mass="19151">MPPQLSSQQNSKHSFDQNRNETKNKTKKDEYKLGTEIQNQKTKPDAVKDGLEKKPVINQIKHNTYETPMVQRALPNRSTTAPNKTKSLSAIYNNQSLNAPNNQQTYTNCREDIADQEILTDEPDSAYATLKKRRLQMSSWHNANPENQDISSEIIPPEVPVKNYNRI</sequence>
<dbReference type="Proteomes" id="UP000593567">
    <property type="component" value="Unassembled WGS sequence"/>
</dbReference>
<keyword evidence="3" id="KW-1185">Reference proteome</keyword>
<evidence type="ECO:0000313" key="3">
    <source>
        <dbReference type="Proteomes" id="UP000593567"/>
    </source>
</evidence>